<dbReference type="Proteomes" id="UP000799324">
    <property type="component" value="Unassembled WGS sequence"/>
</dbReference>
<evidence type="ECO:0000256" key="1">
    <source>
        <dbReference type="SAM" id="Coils"/>
    </source>
</evidence>
<accession>A0A6A6TSK4</accession>
<protein>
    <submittedName>
        <fullName evidence="3">Uncharacterized protein</fullName>
    </submittedName>
</protein>
<organism evidence="3 4">
    <name type="scientific">Lophiostoma macrostomum CBS 122681</name>
    <dbReference type="NCBI Taxonomy" id="1314788"/>
    <lineage>
        <taxon>Eukaryota</taxon>
        <taxon>Fungi</taxon>
        <taxon>Dikarya</taxon>
        <taxon>Ascomycota</taxon>
        <taxon>Pezizomycotina</taxon>
        <taxon>Dothideomycetes</taxon>
        <taxon>Pleosporomycetidae</taxon>
        <taxon>Pleosporales</taxon>
        <taxon>Lophiostomataceae</taxon>
        <taxon>Lophiostoma</taxon>
    </lineage>
</organism>
<name>A0A6A6TSK4_9PLEO</name>
<keyword evidence="4" id="KW-1185">Reference proteome</keyword>
<proteinExistence type="predicted"/>
<dbReference type="EMBL" id="MU004288">
    <property type="protein sequence ID" value="KAF2662780.1"/>
    <property type="molecule type" value="Genomic_DNA"/>
</dbReference>
<feature type="compositionally biased region" description="Polar residues" evidence="2">
    <location>
        <begin position="106"/>
        <end position="118"/>
    </location>
</feature>
<evidence type="ECO:0000256" key="2">
    <source>
        <dbReference type="SAM" id="MobiDB-lite"/>
    </source>
</evidence>
<reference evidence="3" key="1">
    <citation type="journal article" date="2020" name="Stud. Mycol.">
        <title>101 Dothideomycetes genomes: a test case for predicting lifestyles and emergence of pathogens.</title>
        <authorList>
            <person name="Haridas S."/>
            <person name="Albert R."/>
            <person name="Binder M."/>
            <person name="Bloem J."/>
            <person name="Labutti K."/>
            <person name="Salamov A."/>
            <person name="Andreopoulos B."/>
            <person name="Baker S."/>
            <person name="Barry K."/>
            <person name="Bills G."/>
            <person name="Bluhm B."/>
            <person name="Cannon C."/>
            <person name="Castanera R."/>
            <person name="Culley D."/>
            <person name="Daum C."/>
            <person name="Ezra D."/>
            <person name="Gonzalez J."/>
            <person name="Henrissat B."/>
            <person name="Kuo A."/>
            <person name="Liang C."/>
            <person name="Lipzen A."/>
            <person name="Lutzoni F."/>
            <person name="Magnuson J."/>
            <person name="Mondo S."/>
            <person name="Nolan M."/>
            <person name="Ohm R."/>
            <person name="Pangilinan J."/>
            <person name="Park H.-J."/>
            <person name="Ramirez L."/>
            <person name="Alfaro M."/>
            <person name="Sun H."/>
            <person name="Tritt A."/>
            <person name="Yoshinaga Y."/>
            <person name="Zwiers L.-H."/>
            <person name="Turgeon B."/>
            <person name="Goodwin S."/>
            <person name="Spatafora J."/>
            <person name="Crous P."/>
            <person name="Grigoriev I."/>
        </authorList>
    </citation>
    <scope>NUCLEOTIDE SEQUENCE</scope>
    <source>
        <strain evidence="3">CBS 122681</strain>
    </source>
</reference>
<feature type="region of interest" description="Disordered" evidence="2">
    <location>
        <begin position="57"/>
        <end position="178"/>
    </location>
</feature>
<keyword evidence="1" id="KW-0175">Coiled coil</keyword>
<evidence type="ECO:0000313" key="4">
    <source>
        <dbReference type="Proteomes" id="UP000799324"/>
    </source>
</evidence>
<evidence type="ECO:0000313" key="3">
    <source>
        <dbReference type="EMBL" id="KAF2662780.1"/>
    </source>
</evidence>
<feature type="coiled-coil region" evidence="1">
    <location>
        <begin position="9"/>
        <end position="43"/>
    </location>
</feature>
<dbReference type="AlphaFoldDB" id="A0A6A6TSK4"/>
<feature type="compositionally biased region" description="Pro residues" evidence="2">
    <location>
        <begin position="141"/>
        <end position="156"/>
    </location>
</feature>
<sequence>MDDDLQSRLAALEATAQQNADVIANLQTEITGLKQQNVEDEKTLSMLRASSLITTLGHSASASDAKSDSDSDPTSDFFSTHTDEQDAQIITSESIEETTKFRFGPSFSSLTGPSNTRPQYAVHVDVHPNPDPNNNHSPTSIPVPAPNILSPSPPPTTHQDYTLPTALHPCTPGPPPPP</sequence>
<gene>
    <name evidence="3" type="ORF">K491DRAFT_709443</name>
</gene>